<dbReference type="GeneID" id="66302896"/>
<dbReference type="AlphaFoldDB" id="A0ABD4RKV6"/>
<evidence type="ECO:0000256" key="1">
    <source>
        <dbReference type="SAM" id="Phobius"/>
    </source>
</evidence>
<dbReference type="RefSeq" id="WP_096177163.1">
    <property type="nucleotide sequence ID" value="NZ_CP018631.1"/>
</dbReference>
<evidence type="ECO:0000313" key="2">
    <source>
        <dbReference type="EMBL" id="MBX7291923.1"/>
    </source>
</evidence>
<feature type="transmembrane region" description="Helical" evidence="1">
    <location>
        <begin position="45"/>
        <end position="65"/>
    </location>
</feature>
<evidence type="ECO:0008006" key="4">
    <source>
        <dbReference type="Google" id="ProtNLM"/>
    </source>
</evidence>
<gene>
    <name evidence="2" type="ORF">K4H94_13150</name>
</gene>
<evidence type="ECO:0000313" key="3">
    <source>
        <dbReference type="Proteomes" id="UP000775179"/>
    </source>
</evidence>
<protein>
    <recommendedName>
        <fullName evidence="4">DUF3784 domain-containing protein</fullName>
    </recommendedName>
</protein>
<name>A0ABD4RKV6_9CLOT</name>
<comment type="caution">
    <text evidence="2">The sequence shown here is derived from an EMBL/GenBank/DDBJ whole genome shotgun (WGS) entry which is preliminary data.</text>
</comment>
<organism evidence="2 3">
    <name type="scientific">Clostridium chauvoei</name>
    <dbReference type="NCBI Taxonomy" id="46867"/>
    <lineage>
        <taxon>Bacteria</taxon>
        <taxon>Bacillati</taxon>
        <taxon>Bacillota</taxon>
        <taxon>Clostridia</taxon>
        <taxon>Eubacteriales</taxon>
        <taxon>Clostridiaceae</taxon>
        <taxon>Clostridium</taxon>
    </lineage>
</organism>
<feature type="transmembrane region" description="Helical" evidence="1">
    <location>
        <begin position="71"/>
        <end position="90"/>
    </location>
</feature>
<dbReference type="KEGG" id="cchv:BTM20_13495"/>
<dbReference type="EMBL" id="JAIFTX010000051">
    <property type="protein sequence ID" value="MBX7291923.1"/>
    <property type="molecule type" value="Genomic_DNA"/>
</dbReference>
<keyword evidence="1" id="KW-1133">Transmembrane helix</keyword>
<accession>A0ABD4RKV6</accession>
<dbReference type="Proteomes" id="UP000775179">
    <property type="component" value="Unassembled WGS sequence"/>
</dbReference>
<reference evidence="2 3" key="1">
    <citation type="submission" date="2021-08" db="EMBL/GenBank/DDBJ databases">
        <title>Genome sequence analysis of Clostridium chauvoei strains of European origin and evaluation of typing options for outbreak investigations.</title>
        <authorList>
            <person name="Abdel-Glil M."/>
            <person name="Thomas P."/>
            <person name="Seyboldt C."/>
        </authorList>
    </citation>
    <scope>NUCLEOTIDE SEQUENCE [LARGE SCALE GENOMIC DNA]</scope>
    <source>
        <strain evidence="2 3">S0260-09</strain>
    </source>
</reference>
<sequence>MYSFILEVLFIMVPLAISMIIYMKIDKKYSITNIISLKLGIKREWMAFFCFCFTILIMITINMINEYVINILPIVYFILGGIFTGIVVGVKYSK</sequence>
<keyword evidence="1" id="KW-0472">Membrane</keyword>
<feature type="transmembrane region" description="Helical" evidence="1">
    <location>
        <begin position="6"/>
        <end position="25"/>
    </location>
</feature>
<proteinExistence type="predicted"/>
<keyword evidence="1" id="KW-0812">Transmembrane</keyword>